<dbReference type="EMBL" id="SZYD01000008">
    <property type="protein sequence ID" value="KAD5508651.1"/>
    <property type="molecule type" value="Genomic_DNA"/>
</dbReference>
<dbReference type="OrthoDB" id="1749033at2759"/>
<dbReference type="PANTHER" id="PTHR31170:SF21">
    <property type="match status" value="1"/>
</dbReference>
<gene>
    <name evidence="1" type="ORF">E3N88_16354</name>
</gene>
<evidence type="ECO:0000313" key="2">
    <source>
        <dbReference type="Proteomes" id="UP000326396"/>
    </source>
</evidence>
<sequence>MNQNHIITIDEIETMKTRMKESPKLLQKSAGKISCCIFRVPQSLVEINKEAYEPRIVSIGPYHHGNKDLEMIQEHKWRFLQKMITRTGKTLDFFMNIMVSLDNEIRESYSKSIDRFTTYDLAKMMVLDGVFLIELFRKVGKLVHTQADDPIFKMGWISPFLMRDFED</sequence>
<dbReference type="Proteomes" id="UP000326396">
    <property type="component" value="Linkage Group LG16"/>
</dbReference>
<organism evidence="1 2">
    <name type="scientific">Mikania micrantha</name>
    <name type="common">bitter vine</name>
    <dbReference type="NCBI Taxonomy" id="192012"/>
    <lineage>
        <taxon>Eukaryota</taxon>
        <taxon>Viridiplantae</taxon>
        <taxon>Streptophyta</taxon>
        <taxon>Embryophyta</taxon>
        <taxon>Tracheophyta</taxon>
        <taxon>Spermatophyta</taxon>
        <taxon>Magnoliopsida</taxon>
        <taxon>eudicotyledons</taxon>
        <taxon>Gunneridae</taxon>
        <taxon>Pentapetalae</taxon>
        <taxon>asterids</taxon>
        <taxon>campanulids</taxon>
        <taxon>Asterales</taxon>
        <taxon>Asteraceae</taxon>
        <taxon>Asteroideae</taxon>
        <taxon>Heliantheae alliance</taxon>
        <taxon>Eupatorieae</taxon>
        <taxon>Mikania</taxon>
    </lineage>
</organism>
<name>A0A5N6NY58_9ASTR</name>
<reference evidence="1 2" key="1">
    <citation type="submission" date="2019-05" db="EMBL/GenBank/DDBJ databases">
        <title>Mikania micrantha, genome provides insights into the molecular mechanism of rapid growth.</title>
        <authorList>
            <person name="Liu B."/>
        </authorList>
    </citation>
    <scope>NUCLEOTIDE SEQUENCE [LARGE SCALE GENOMIC DNA]</scope>
    <source>
        <strain evidence="1">NLD-2019</strain>
        <tissue evidence="1">Leaf</tissue>
    </source>
</reference>
<protein>
    <submittedName>
        <fullName evidence="1">Uncharacterized protein</fullName>
    </submittedName>
</protein>
<evidence type="ECO:0000313" key="1">
    <source>
        <dbReference type="EMBL" id="KAD5508651.1"/>
    </source>
</evidence>
<comment type="caution">
    <text evidence="1">The sequence shown here is derived from an EMBL/GenBank/DDBJ whole genome shotgun (WGS) entry which is preliminary data.</text>
</comment>
<dbReference type="AlphaFoldDB" id="A0A5N6NY58"/>
<dbReference type="InterPro" id="IPR004158">
    <property type="entry name" value="DUF247_pln"/>
</dbReference>
<dbReference type="PANTHER" id="PTHR31170">
    <property type="entry name" value="BNAC04G53230D PROTEIN"/>
    <property type="match status" value="1"/>
</dbReference>
<keyword evidence="2" id="KW-1185">Reference proteome</keyword>
<proteinExistence type="predicted"/>
<accession>A0A5N6NY58</accession>
<dbReference type="Pfam" id="PF03140">
    <property type="entry name" value="DUF247"/>
    <property type="match status" value="1"/>
</dbReference>